<comment type="similarity">
    <text evidence="2">Belongs to the inositol monophosphatase superfamily.</text>
</comment>
<dbReference type="Gene3D" id="3.30.540.10">
    <property type="entry name" value="Fructose-1,6-Bisphosphatase, subunit A, domain 1"/>
    <property type="match status" value="1"/>
</dbReference>
<keyword evidence="4" id="KW-0378">Hydrolase</keyword>
<dbReference type="GO" id="GO:0016791">
    <property type="term" value="F:phosphatase activity"/>
    <property type="evidence" value="ECO:0007669"/>
    <property type="project" value="UniProtKB-ARBA"/>
</dbReference>
<evidence type="ECO:0000256" key="4">
    <source>
        <dbReference type="ARBA" id="ARBA00022801"/>
    </source>
</evidence>
<accession>M1CXZ5</accession>
<dbReference type="PaxDb" id="4113-PGSC0003DMT400077163"/>
<keyword evidence="7" id="KW-1185">Reference proteome</keyword>
<reference evidence="7" key="1">
    <citation type="journal article" date="2011" name="Nature">
        <title>Genome sequence and analysis of the tuber crop potato.</title>
        <authorList>
            <consortium name="The Potato Genome Sequencing Consortium"/>
        </authorList>
    </citation>
    <scope>NUCLEOTIDE SEQUENCE [LARGE SCALE GENOMIC DNA]</scope>
    <source>
        <strain evidence="7">cv. DM1-3 516 R44</strain>
    </source>
</reference>
<evidence type="ECO:0000256" key="2">
    <source>
        <dbReference type="ARBA" id="ARBA00009759"/>
    </source>
</evidence>
<keyword evidence="3" id="KW-0479">Metal-binding</keyword>
<protein>
    <submittedName>
        <fullName evidence="6">Uncharacterized protein</fullName>
    </submittedName>
</protein>
<name>M1CXZ5_SOLTU</name>
<dbReference type="AlphaFoldDB" id="M1CXZ5"/>
<dbReference type="Proteomes" id="UP000011115">
    <property type="component" value="Unassembled WGS sequence"/>
</dbReference>
<dbReference type="PANTHER" id="PTHR43200:SF6">
    <property type="entry name" value="3'(2'),5'-BISPHOSPHATE NUCLEOTIDASE"/>
    <property type="match status" value="1"/>
</dbReference>
<dbReference type="HOGENOM" id="CLU_1725504_0_0_1"/>
<dbReference type="InterPro" id="IPR051090">
    <property type="entry name" value="Inositol_monoP_superfamily"/>
</dbReference>
<proteinExistence type="inferred from homology"/>
<dbReference type="eggNOG" id="KOG1528">
    <property type="taxonomic scope" value="Eukaryota"/>
</dbReference>
<dbReference type="STRING" id="4113.M1CXZ5"/>
<comment type="cofactor">
    <cofactor evidence="1">
        <name>Mg(2+)</name>
        <dbReference type="ChEBI" id="CHEBI:18420"/>
    </cofactor>
</comment>
<evidence type="ECO:0000313" key="7">
    <source>
        <dbReference type="Proteomes" id="UP000011115"/>
    </source>
</evidence>
<keyword evidence="5" id="KW-0460">Magnesium</keyword>
<dbReference type="PANTHER" id="PTHR43200">
    <property type="entry name" value="PHOSPHATASE"/>
    <property type="match status" value="1"/>
</dbReference>
<dbReference type="ExpressionAtlas" id="M1CXZ5">
    <property type="expression patterns" value="baseline"/>
</dbReference>
<evidence type="ECO:0000256" key="1">
    <source>
        <dbReference type="ARBA" id="ARBA00001946"/>
    </source>
</evidence>
<reference evidence="6" key="2">
    <citation type="submission" date="2015-06" db="UniProtKB">
        <authorList>
            <consortium name="EnsemblPlants"/>
        </authorList>
    </citation>
    <scope>IDENTIFICATION</scope>
    <source>
        <strain evidence="6">DM1-3 516 R44</strain>
    </source>
</reference>
<dbReference type="GO" id="GO:0046872">
    <property type="term" value="F:metal ion binding"/>
    <property type="evidence" value="ECO:0007669"/>
    <property type="project" value="UniProtKB-KW"/>
</dbReference>
<dbReference type="Gramene" id="PGSC0003DMT400077163">
    <property type="protein sequence ID" value="PGSC0003DMT400077163"/>
    <property type="gene ID" value="PGSC0003DMG400030007"/>
</dbReference>
<evidence type="ECO:0000313" key="6">
    <source>
        <dbReference type="EnsemblPlants" id="PGSC0003DMT400077163"/>
    </source>
</evidence>
<sequence length="152" mass="16089">MSIFAGHFFIRDGNCCYLLLSSVFVEDIVDEGDERGGWGFATGGSLVSLARLALPELTGRSTGAAVLTVSLLESEHCSGAHDFSFFATVFSSALKVQKTLLQADVQSKSDKSPVTVADYGSQGVVTVVLQKELGSASFSLVAKEVMFELLAV</sequence>
<dbReference type="EnsemblPlants" id="PGSC0003DMT400077163">
    <property type="protein sequence ID" value="PGSC0003DMT400077163"/>
    <property type="gene ID" value="PGSC0003DMG400030007"/>
</dbReference>
<organism evidence="6 7">
    <name type="scientific">Solanum tuberosum</name>
    <name type="common">Potato</name>
    <dbReference type="NCBI Taxonomy" id="4113"/>
    <lineage>
        <taxon>Eukaryota</taxon>
        <taxon>Viridiplantae</taxon>
        <taxon>Streptophyta</taxon>
        <taxon>Embryophyta</taxon>
        <taxon>Tracheophyta</taxon>
        <taxon>Spermatophyta</taxon>
        <taxon>Magnoliopsida</taxon>
        <taxon>eudicotyledons</taxon>
        <taxon>Gunneridae</taxon>
        <taxon>Pentapetalae</taxon>
        <taxon>asterids</taxon>
        <taxon>lamiids</taxon>
        <taxon>Solanales</taxon>
        <taxon>Solanaceae</taxon>
        <taxon>Solanoideae</taxon>
        <taxon>Solaneae</taxon>
        <taxon>Solanum</taxon>
    </lineage>
</organism>
<evidence type="ECO:0000256" key="3">
    <source>
        <dbReference type="ARBA" id="ARBA00022723"/>
    </source>
</evidence>
<evidence type="ECO:0000256" key="5">
    <source>
        <dbReference type="ARBA" id="ARBA00022842"/>
    </source>
</evidence>
<dbReference type="InParanoid" id="M1CXZ5"/>